<dbReference type="OrthoDB" id="416253at2759"/>
<dbReference type="Gene3D" id="2.130.10.10">
    <property type="entry name" value="YVTN repeat-like/Quinoprotein amine dehydrogenase"/>
    <property type="match status" value="2"/>
</dbReference>
<dbReference type="Pfam" id="PF00248">
    <property type="entry name" value="Aldo_ket_red"/>
    <property type="match status" value="1"/>
</dbReference>
<dbReference type="GO" id="GO:0016491">
    <property type="term" value="F:oxidoreductase activity"/>
    <property type="evidence" value="ECO:0007669"/>
    <property type="project" value="InterPro"/>
</dbReference>
<dbReference type="InterPro" id="IPR036812">
    <property type="entry name" value="NAD(P)_OxRdtase_dom_sf"/>
</dbReference>
<feature type="domain" description="Pyrrolo-quinoline quinone repeat" evidence="2">
    <location>
        <begin position="443"/>
        <end position="546"/>
    </location>
</feature>
<dbReference type="InterPro" id="IPR018391">
    <property type="entry name" value="PQQ_b-propeller_rpt"/>
</dbReference>
<dbReference type="SUPFAM" id="SSF50998">
    <property type="entry name" value="Quinoprotein alcohol dehydrogenase-like"/>
    <property type="match status" value="2"/>
</dbReference>
<dbReference type="PANTHER" id="PTHR43827">
    <property type="entry name" value="2,5-DIKETO-D-GLUCONIC ACID REDUCTASE"/>
    <property type="match status" value="1"/>
</dbReference>
<organism evidence="3 4">
    <name type="scientific">Branchiostoma lanceolatum</name>
    <name type="common">Common lancelet</name>
    <name type="synonym">Amphioxus lanceolatum</name>
    <dbReference type="NCBI Taxonomy" id="7740"/>
    <lineage>
        <taxon>Eukaryota</taxon>
        <taxon>Metazoa</taxon>
        <taxon>Chordata</taxon>
        <taxon>Cephalochordata</taxon>
        <taxon>Leptocardii</taxon>
        <taxon>Amphioxiformes</taxon>
        <taxon>Branchiostomatidae</taxon>
        <taxon>Branchiostoma</taxon>
    </lineage>
</organism>
<dbReference type="SMART" id="SM00564">
    <property type="entry name" value="PQQ"/>
    <property type="match status" value="8"/>
</dbReference>
<dbReference type="InterPro" id="IPR011047">
    <property type="entry name" value="Quinoprotein_ADH-like_sf"/>
</dbReference>
<reference evidence="3" key="1">
    <citation type="submission" date="2022-01" db="EMBL/GenBank/DDBJ databases">
        <authorList>
            <person name="Braso-Vives M."/>
        </authorList>
    </citation>
    <scope>NUCLEOTIDE SEQUENCE</scope>
</reference>
<evidence type="ECO:0000313" key="3">
    <source>
        <dbReference type="EMBL" id="CAH1254460.1"/>
    </source>
</evidence>
<evidence type="ECO:0000259" key="2">
    <source>
        <dbReference type="Pfam" id="PF13360"/>
    </source>
</evidence>
<dbReference type="InterPro" id="IPR023210">
    <property type="entry name" value="NADP_OxRdtase_dom"/>
</dbReference>
<accession>A0A8J9ZGY1</accession>
<dbReference type="Gene3D" id="2.40.10.480">
    <property type="match status" value="1"/>
</dbReference>
<dbReference type="Gene3D" id="3.20.20.100">
    <property type="entry name" value="NADP-dependent oxidoreductase domain"/>
    <property type="match status" value="1"/>
</dbReference>
<dbReference type="EMBL" id="OV696687">
    <property type="protein sequence ID" value="CAH1254460.1"/>
    <property type="molecule type" value="Genomic_DNA"/>
</dbReference>
<evidence type="ECO:0000259" key="1">
    <source>
        <dbReference type="Pfam" id="PF00248"/>
    </source>
</evidence>
<dbReference type="SUPFAM" id="SSF51430">
    <property type="entry name" value="NAD(P)-linked oxidoreductase"/>
    <property type="match status" value="1"/>
</dbReference>
<feature type="domain" description="NADP-dependent oxidoreductase" evidence="1">
    <location>
        <begin position="60"/>
        <end position="323"/>
    </location>
</feature>
<dbReference type="Proteomes" id="UP000838412">
    <property type="component" value="Chromosome 2"/>
</dbReference>
<keyword evidence="4" id="KW-1185">Reference proteome</keyword>
<feature type="domain" description="Pyrrolo-quinoline quinone repeat" evidence="2">
    <location>
        <begin position="565"/>
        <end position="715"/>
    </location>
</feature>
<proteinExistence type="predicted"/>
<dbReference type="FunFam" id="3.20.20.100:FF:000064">
    <property type="entry name" value="Aldo-keto reductase 1a"/>
    <property type="match status" value="1"/>
</dbReference>
<dbReference type="Pfam" id="PF13360">
    <property type="entry name" value="PQQ_2"/>
    <property type="match status" value="2"/>
</dbReference>
<dbReference type="PRINTS" id="PR00069">
    <property type="entry name" value="ALDKETRDTASE"/>
</dbReference>
<name>A0A8J9ZGY1_BRALA</name>
<dbReference type="InterPro" id="IPR015943">
    <property type="entry name" value="WD40/YVTN_repeat-like_dom_sf"/>
</dbReference>
<protein>
    <submittedName>
        <fullName evidence="3">AKR1B10 protein</fullName>
    </submittedName>
</protein>
<dbReference type="InterPro" id="IPR020471">
    <property type="entry name" value="AKR"/>
</dbReference>
<dbReference type="AlphaFoldDB" id="A0A8J9ZGY1"/>
<sequence length="742" mass="81993">MLGLEGQARSELGCDMLEKAMLSYRYFIIIIILDVQGVLNTVSPVPDRKMASGYTIPVFGLGTAAMGDKTYDAVLSALTAGYRMIDTAQAYWHSEESIGRAIRDSGIPREDIFIISKLSPRHFGRDLTSRSVDVSLRKLGTDFIDLFLIHNIHCSDYFQCTPDEPKATWEVAWKAMEELHRQGKLRSLGVSNFYPPLLEKLVAMAEVPVSLVQNWFDPFYRDEATREYCEDHGIVYQGYSTFGTQWMYMRQGQDRNPVFTNPFLLQLSETLDTPAHVANIVLRWALQKGVVVIPRSVNAEHIRNNLKVLDLELSEKTVSGIDNNLASVGIGVNGEPFLDDATWNRIMGNLNAESHDDDLTRLRAATKEQRKEKHSGQTESIDVVNREDETVFIGSDGGRMYALDGVNGHVKWTFTSEEDLGSTAAFSPDQSVLYFGSENSFMYALRVRDGQVVWTVETGPVRSSCVVGWDGTVYVGTLDNQIYAIRPDGMVKWSRDLGGEIWGRPAIGSGGRLVYVGVMAENTDNAFALDSQTGNLVWSFRAGGSNWSSPVLSPDGRCVLFSCRDSHIYTLLTDTGHLVSTFDVGEEHDGIDSTPAVASDGTLFVGTNGGSVLAIDIERGKLKWEKKLRGEILSSPALDNEGNLYIGTSDGQVLKLKQKDGSTVWQVPAGDAVMSSPKLDAHGRVFVGSNSGFVFAINDETGQVIWQVETEGPVVASPLITAHHQYNYTLYRHSGEDTKDEL</sequence>
<evidence type="ECO:0000313" key="4">
    <source>
        <dbReference type="Proteomes" id="UP000838412"/>
    </source>
</evidence>
<dbReference type="InterPro" id="IPR002372">
    <property type="entry name" value="PQQ_rpt_dom"/>
</dbReference>
<gene>
    <name evidence="3" type="primary">AKR1B10</name>
    <name evidence="3" type="ORF">BLAG_LOCUS13859</name>
</gene>
<dbReference type="PANTHER" id="PTHR43827:SF8">
    <property type="entry name" value="ALDO_KETO REDUCTASE FAMILY PROTEIN"/>
    <property type="match status" value="1"/>
</dbReference>
<dbReference type="CDD" id="cd19071">
    <property type="entry name" value="AKR_AKR1-5-like"/>
    <property type="match status" value="1"/>
</dbReference>